<organism evidence="2 3">
    <name type="scientific">Paspalum notatum var. saurae</name>
    <dbReference type="NCBI Taxonomy" id="547442"/>
    <lineage>
        <taxon>Eukaryota</taxon>
        <taxon>Viridiplantae</taxon>
        <taxon>Streptophyta</taxon>
        <taxon>Embryophyta</taxon>
        <taxon>Tracheophyta</taxon>
        <taxon>Spermatophyta</taxon>
        <taxon>Magnoliopsida</taxon>
        <taxon>Liliopsida</taxon>
        <taxon>Poales</taxon>
        <taxon>Poaceae</taxon>
        <taxon>PACMAD clade</taxon>
        <taxon>Panicoideae</taxon>
        <taxon>Andropogonodae</taxon>
        <taxon>Paspaleae</taxon>
        <taxon>Paspalinae</taxon>
        <taxon>Paspalum</taxon>
    </lineage>
</organism>
<name>A0AAQ3TV07_PASNO</name>
<evidence type="ECO:0000313" key="2">
    <source>
        <dbReference type="EMBL" id="WVZ80849.1"/>
    </source>
</evidence>
<accession>A0AAQ3TV07</accession>
<gene>
    <name evidence="2" type="ORF">U9M48_028294</name>
</gene>
<keyword evidence="3" id="KW-1185">Reference proteome</keyword>
<dbReference type="AlphaFoldDB" id="A0AAQ3TV07"/>
<reference evidence="2 3" key="1">
    <citation type="submission" date="2024-02" db="EMBL/GenBank/DDBJ databases">
        <title>High-quality chromosome-scale genome assembly of Pensacola bahiagrass (Paspalum notatum Flugge var. saurae).</title>
        <authorList>
            <person name="Vega J.M."/>
            <person name="Podio M."/>
            <person name="Orjuela J."/>
            <person name="Siena L.A."/>
            <person name="Pessino S.C."/>
            <person name="Combes M.C."/>
            <person name="Mariac C."/>
            <person name="Albertini E."/>
            <person name="Pupilli F."/>
            <person name="Ortiz J.P.A."/>
            <person name="Leblanc O."/>
        </authorList>
    </citation>
    <scope>NUCLEOTIDE SEQUENCE [LARGE SCALE GENOMIC DNA]</scope>
    <source>
        <strain evidence="2">R1</strain>
        <tissue evidence="2">Leaf</tissue>
    </source>
</reference>
<feature type="region of interest" description="Disordered" evidence="1">
    <location>
        <begin position="1"/>
        <end position="65"/>
    </location>
</feature>
<sequence length="98" mass="11180">MMAFKEEGVGGLNGGGIEDKDQAHEASRSTMVDSVKFHQGTSPKDEDCQHRKAENGRLKYHQHGARPQKAKTEYFLIFGKLMKSSFQRNKNHSIWIFL</sequence>
<dbReference type="Proteomes" id="UP001341281">
    <property type="component" value="Chromosome 06"/>
</dbReference>
<evidence type="ECO:0000313" key="3">
    <source>
        <dbReference type="Proteomes" id="UP001341281"/>
    </source>
</evidence>
<proteinExistence type="predicted"/>
<dbReference type="EMBL" id="CP144750">
    <property type="protein sequence ID" value="WVZ80849.1"/>
    <property type="molecule type" value="Genomic_DNA"/>
</dbReference>
<protein>
    <submittedName>
        <fullName evidence="2">Uncharacterized protein</fullName>
    </submittedName>
</protein>
<evidence type="ECO:0000256" key="1">
    <source>
        <dbReference type="SAM" id="MobiDB-lite"/>
    </source>
</evidence>
<feature type="compositionally biased region" description="Basic and acidic residues" evidence="1">
    <location>
        <begin position="43"/>
        <end position="57"/>
    </location>
</feature>
<feature type="compositionally biased region" description="Basic and acidic residues" evidence="1">
    <location>
        <begin position="17"/>
        <end position="27"/>
    </location>
</feature>